<name>A0A9W8LAY4_9FUNG</name>
<evidence type="ECO:0000256" key="5">
    <source>
        <dbReference type="SAM" id="MobiDB-lite"/>
    </source>
</evidence>
<evidence type="ECO:0000256" key="2">
    <source>
        <dbReference type="ARBA" id="ARBA00007459"/>
    </source>
</evidence>
<feature type="compositionally biased region" description="Acidic residues" evidence="5">
    <location>
        <begin position="24"/>
        <end position="35"/>
    </location>
</feature>
<feature type="compositionally biased region" description="Gly residues" evidence="5">
    <location>
        <begin position="53"/>
        <end position="62"/>
    </location>
</feature>
<feature type="compositionally biased region" description="Basic and acidic residues" evidence="5">
    <location>
        <begin position="456"/>
        <end position="465"/>
    </location>
</feature>
<evidence type="ECO:0000256" key="3">
    <source>
        <dbReference type="ARBA" id="ARBA00022664"/>
    </source>
</evidence>
<dbReference type="Proteomes" id="UP001140011">
    <property type="component" value="Unassembled WGS sequence"/>
</dbReference>
<feature type="compositionally biased region" description="Acidic residues" evidence="5">
    <location>
        <begin position="68"/>
        <end position="83"/>
    </location>
</feature>
<organism evidence="7 8">
    <name type="scientific">Coemansia pectinata</name>
    <dbReference type="NCBI Taxonomy" id="1052879"/>
    <lineage>
        <taxon>Eukaryota</taxon>
        <taxon>Fungi</taxon>
        <taxon>Fungi incertae sedis</taxon>
        <taxon>Zoopagomycota</taxon>
        <taxon>Kickxellomycotina</taxon>
        <taxon>Kickxellomycetes</taxon>
        <taxon>Kickxellales</taxon>
        <taxon>Kickxellaceae</taxon>
        <taxon>Coemansia</taxon>
    </lineage>
</organism>
<keyword evidence="4" id="KW-0539">Nucleus</keyword>
<dbReference type="PANTHER" id="PTHR13484:SF0">
    <property type="entry name" value="PRE-MRNA 3'-END-PROCESSING FACTOR FIP1"/>
    <property type="match status" value="1"/>
</dbReference>
<proteinExistence type="inferred from homology"/>
<accession>A0A9W8LAY4</accession>
<feature type="compositionally biased region" description="Basic and acidic residues" evidence="5">
    <location>
        <begin position="533"/>
        <end position="560"/>
    </location>
</feature>
<evidence type="ECO:0000313" key="8">
    <source>
        <dbReference type="Proteomes" id="UP001140011"/>
    </source>
</evidence>
<feature type="region of interest" description="Disordered" evidence="5">
    <location>
        <begin position="253"/>
        <end position="324"/>
    </location>
</feature>
<feature type="domain" description="Pre-mRNA polyadenylation factor Fip1" evidence="6">
    <location>
        <begin position="158"/>
        <end position="199"/>
    </location>
</feature>
<feature type="compositionally biased region" description="Polar residues" evidence="5">
    <location>
        <begin position="516"/>
        <end position="527"/>
    </location>
</feature>
<feature type="compositionally biased region" description="Gly residues" evidence="5">
    <location>
        <begin position="103"/>
        <end position="115"/>
    </location>
</feature>
<comment type="similarity">
    <text evidence="2">Belongs to the FIP1 family.</text>
</comment>
<evidence type="ECO:0000256" key="4">
    <source>
        <dbReference type="ARBA" id="ARBA00023242"/>
    </source>
</evidence>
<feature type="compositionally biased region" description="Polar residues" evidence="5">
    <location>
        <begin position="431"/>
        <end position="440"/>
    </location>
</feature>
<feature type="compositionally biased region" description="Acidic residues" evidence="5">
    <location>
        <begin position="1"/>
        <end position="16"/>
    </location>
</feature>
<evidence type="ECO:0000313" key="7">
    <source>
        <dbReference type="EMBL" id="KAJ2755262.1"/>
    </source>
</evidence>
<sequence>MDDEDAFLYGDLDAEPPVDKGDSMDDGADNLDVDVYEGILDAPGNGQPDNTVGDGGGGGGDSHSGDEISGEDSSSDDDEDLEVILEPGAANANIQSNNADGANGEGGDAGSGGAAAGTADANKAKGAETGMQALFSGDVDMIDLLTVQLLNGIDMFKIDLDMLEEKPWRLPGADVTDYFNFGFNEETWKLYCLKQKQLRMEFNARKMLPPAMMMMPGAGGMPMANPAMFQAMMNQGFRPEMAGNMYPPGMVPPFMRPGQGQPGISPMGGQMGGKQLDADDDDQDGGEISEGDEGDATAQSGRDGASQRMANMPPNSQAMQQGHMHLTPQQIQFQQQQMRMGMMPGYYPGSNFAQGMGGPQRNMPMTQQQMNSLPPQMQMQLQMQMGGRPPMAPNSQGTHPRPGPGSGSNAGPASSSAMGANAMQRGPSTHRPPSSLSQAPDQRDSDRGTESGRTSRLHENHEKAESHHRHRERDDTRESSRTRHGREREKDRAREKERGLGDHDKSVADARRSGHRQGSSRESSSRNVAGRESSGRDKDGHDRSSRTHENSSGRGGDRPDRHAHKRRRSSSRDKDIKGGSKRRH</sequence>
<protein>
    <submittedName>
        <fullName evidence="7">Cleavage polyadenylation factor subunit fip1</fullName>
    </submittedName>
</protein>
<dbReference type="InterPro" id="IPR007854">
    <property type="entry name" value="Fip1_dom"/>
</dbReference>
<evidence type="ECO:0000259" key="6">
    <source>
        <dbReference type="Pfam" id="PF05182"/>
    </source>
</evidence>
<evidence type="ECO:0000256" key="1">
    <source>
        <dbReference type="ARBA" id="ARBA00004123"/>
    </source>
</evidence>
<dbReference type="GO" id="GO:0005847">
    <property type="term" value="C:mRNA cleavage and polyadenylation specificity factor complex"/>
    <property type="evidence" value="ECO:0007669"/>
    <property type="project" value="TreeGrafter"/>
</dbReference>
<dbReference type="GO" id="GO:0006397">
    <property type="term" value="P:mRNA processing"/>
    <property type="evidence" value="ECO:0007669"/>
    <property type="project" value="UniProtKB-KW"/>
</dbReference>
<feature type="region of interest" description="Disordered" evidence="5">
    <location>
        <begin position="383"/>
        <end position="584"/>
    </location>
</feature>
<comment type="subcellular location">
    <subcellularLocation>
        <location evidence="1">Nucleus</location>
    </subcellularLocation>
</comment>
<feature type="region of interest" description="Disordered" evidence="5">
    <location>
        <begin position="1"/>
        <end position="119"/>
    </location>
</feature>
<dbReference type="OrthoDB" id="1917198at2759"/>
<dbReference type="Pfam" id="PF05182">
    <property type="entry name" value="Fip1"/>
    <property type="match status" value="1"/>
</dbReference>
<dbReference type="AlphaFoldDB" id="A0A9W8LAY4"/>
<gene>
    <name evidence="7" type="primary">FIP1</name>
    <name evidence="7" type="ORF">GGI19_001791</name>
</gene>
<feature type="compositionally biased region" description="Low complexity" evidence="5">
    <location>
        <begin position="407"/>
        <end position="423"/>
    </location>
</feature>
<dbReference type="PANTHER" id="PTHR13484">
    <property type="entry name" value="FIP1-LIKE 1 PROTEIN"/>
    <property type="match status" value="1"/>
</dbReference>
<dbReference type="InterPro" id="IPR051187">
    <property type="entry name" value="Pre-mRNA_3'-end_processing_reg"/>
</dbReference>
<feature type="compositionally biased region" description="Basic and acidic residues" evidence="5">
    <location>
        <begin position="472"/>
        <end position="512"/>
    </location>
</feature>
<feature type="compositionally biased region" description="Acidic residues" evidence="5">
    <location>
        <begin position="278"/>
        <end position="295"/>
    </location>
</feature>
<reference evidence="7" key="1">
    <citation type="submission" date="2022-07" db="EMBL/GenBank/DDBJ databases">
        <title>Phylogenomic reconstructions and comparative analyses of Kickxellomycotina fungi.</title>
        <authorList>
            <person name="Reynolds N.K."/>
            <person name="Stajich J.E."/>
            <person name="Barry K."/>
            <person name="Grigoriev I.V."/>
            <person name="Crous P."/>
            <person name="Smith M.E."/>
        </authorList>
    </citation>
    <scope>NUCLEOTIDE SEQUENCE</scope>
    <source>
        <strain evidence="7">BCRC 34297</strain>
    </source>
</reference>
<dbReference type="EMBL" id="JANBUH010000071">
    <property type="protein sequence ID" value="KAJ2755262.1"/>
    <property type="molecule type" value="Genomic_DNA"/>
</dbReference>
<keyword evidence="8" id="KW-1185">Reference proteome</keyword>
<comment type="caution">
    <text evidence="7">The sequence shown here is derived from an EMBL/GenBank/DDBJ whole genome shotgun (WGS) entry which is preliminary data.</text>
</comment>
<keyword evidence="3" id="KW-0507">mRNA processing</keyword>
<feature type="compositionally biased region" description="Basic and acidic residues" evidence="5">
    <location>
        <begin position="441"/>
        <end position="450"/>
    </location>
</feature>